<evidence type="ECO:0000256" key="3">
    <source>
        <dbReference type="ARBA" id="ARBA00029509"/>
    </source>
</evidence>
<dbReference type="VEuPathDB" id="FungiDB:H310_00870"/>
<evidence type="ECO:0000256" key="2">
    <source>
        <dbReference type="ARBA" id="ARBA00023161"/>
    </source>
</evidence>
<accession>A0A024URH1</accession>
<dbReference type="STRING" id="157072.A0A024URH1"/>
<gene>
    <name evidence="5" type="ORF">H310_00870</name>
</gene>
<feature type="region of interest" description="Disordered" evidence="4">
    <location>
        <begin position="1"/>
        <end position="20"/>
    </location>
</feature>
<dbReference type="eggNOG" id="ENOG502QWI6">
    <property type="taxonomic scope" value="Eukaryota"/>
</dbReference>
<evidence type="ECO:0000256" key="1">
    <source>
        <dbReference type="ARBA" id="ARBA00006443"/>
    </source>
</evidence>
<comment type="similarity">
    <text evidence="1">Belongs to the SMG8 family.</text>
</comment>
<dbReference type="PANTHER" id="PTHR13091">
    <property type="entry name" value="AMPLIFIED IN BREAST CANCER 2-RELATED"/>
    <property type="match status" value="1"/>
</dbReference>
<dbReference type="Pfam" id="PF10220">
    <property type="entry name" value="Smg8_Smg9"/>
    <property type="match status" value="3"/>
</dbReference>
<dbReference type="PANTHER" id="PTHR13091:SF0">
    <property type="entry name" value="NONSENSE-MEDIATED MRNA DECAY FACTOR SMG8"/>
    <property type="match status" value="1"/>
</dbReference>
<feature type="compositionally biased region" description="Basic residues" evidence="4">
    <location>
        <begin position="614"/>
        <end position="626"/>
    </location>
</feature>
<organism evidence="5">
    <name type="scientific">Aphanomyces invadans</name>
    <dbReference type="NCBI Taxonomy" id="157072"/>
    <lineage>
        <taxon>Eukaryota</taxon>
        <taxon>Sar</taxon>
        <taxon>Stramenopiles</taxon>
        <taxon>Oomycota</taxon>
        <taxon>Saprolegniomycetes</taxon>
        <taxon>Saprolegniales</taxon>
        <taxon>Verrucalvaceae</taxon>
        <taxon>Aphanomyces</taxon>
    </lineage>
</organism>
<dbReference type="AlphaFoldDB" id="A0A024URH1"/>
<dbReference type="GO" id="GO:0000184">
    <property type="term" value="P:nuclear-transcribed mRNA catabolic process, nonsense-mediated decay"/>
    <property type="evidence" value="ECO:0007669"/>
    <property type="project" value="UniProtKB-KW"/>
</dbReference>
<dbReference type="EMBL" id="KI913953">
    <property type="protein sequence ID" value="ETW08228.1"/>
    <property type="molecule type" value="Genomic_DNA"/>
</dbReference>
<protein>
    <recommendedName>
        <fullName evidence="3">Nonsense-mediated mRNA decay factor SMG8</fullName>
    </recommendedName>
</protein>
<evidence type="ECO:0000256" key="4">
    <source>
        <dbReference type="SAM" id="MobiDB-lite"/>
    </source>
</evidence>
<keyword evidence="2" id="KW-0866">Nonsense-mediated mRNA decay</keyword>
<feature type="region of interest" description="Disordered" evidence="4">
    <location>
        <begin position="607"/>
        <end position="633"/>
    </location>
</feature>
<dbReference type="GeneID" id="20077920"/>
<sequence length="799" mass="87598">MSSMAATQPPLPPPPPLPPLPLDVVLNTELPLVPPDDSKQSQALTSMLTSFAHPAVVVGVIGDSPSAVTHFANRLLGRQAFTTVEGPSINIRMFYDIEKKMILLLGLCYRRSAPPSSVSANEVHDASVHSLRDQLQMQLLMFSSSHVLFIVHDHARVSTSQTQTFRSLSNAKHQLLHLLKQKPSSKHASKASSILSSSHFAPGRCVPLATFVFPVDGGRKLSRSQTTTFCKAIETRLHAILKPLRGGTIATVRAKDSVAANNTNKERRLFVLDPTHEVMAVPRKLATDDCCLLGRMAAVLNSIDIAASAPAMDLKHVLKPLDDEDSIAMPHAIQFASKCIDLFAHDAVRKDLLPLDQWIEHFKALAAFVVTDNSIFCSPDAAPLNVLPMDDLYIHGDSYSDSHLTLMQAVDTVGTFAQDQCIRESTAAVKRYKAEKPEKINRHVHDSRVQRTVAAFHRNVGKSNPFVQKYTQDIIDACSTIWHQSRRLCDAISVSNRPCALLFHDPDGVRHNSGCCLNVACVCGASVTRIPDPFFIDANRRDLWTMPCCAQRDPSLQSQRDLPVLVRLGTFEAYDPFQGFVMTPGFISKLSLLSPWLRSAPSESVVGVPQATAPRRRRHSLRKPHTKQPPDVAQSVDCGPHLLIANVGLEYECAAGHRFFFPPPQHSQPLSTVVVSGNNDDAVWPGCEMTIYVQCFHCSGPKSGPHKPQSAFAQLRRVYAAIPPPPTCDPHGVVSLKVVVKTEDQDVVLSSQMDHLAPDSLFCFTLPYVFSTPSGSPIRHGDALKLHTGVVTYKSLSST</sequence>
<feature type="compositionally biased region" description="Pro residues" evidence="4">
    <location>
        <begin position="9"/>
        <end position="20"/>
    </location>
</feature>
<proteinExistence type="inferred from homology"/>
<name>A0A024URH1_9STRA</name>
<dbReference type="InterPro" id="IPR019354">
    <property type="entry name" value="SMG8-like"/>
</dbReference>
<dbReference type="OrthoDB" id="63589at2759"/>
<dbReference type="RefSeq" id="XP_008862033.1">
    <property type="nucleotide sequence ID" value="XM_008863811.1"/>
</dbReference>
<evidence type="ECO:0000313" key="5">
    <source>
        <dbReference type="EMBL" id="ETW08228.1"/>
    </source>
</evidence>
<reference evidence="5" key="1">
    <citation type="submission" date="2013-12" db="EMBL/GenBank/DDBJ databases">
        <title>The Genome Sequence of Aphanomyces invadans NJM9701.</title>
        <authorList>
            <consortium name="The Broad Institute Genomics Platform"/>
            <person name="Russ C."/>
            <person name="Tyler B."/>
            <person name="van West P."/>
            <person name="Dieguez-Uribeondo J."/>
            <person name="Young S.K."/>
            <person name="Zeng Q."/>
            <person name="Gargeya S."/>
            <person name="Fitzgerald M."/>
            <person name="Abouelleil A."/>
            <person name="Alvarado L."/>
            <person name="Chapman S.B."/>
            <person name="Gainer-Dewar J."/>
            <person name="Goldberg J."/>
            <person name="Griggs A."/>
            <person name="Gujja S."/>
            <person name="Hansen M."/>
            <person name="Howarth C."/>
            <person name="Imamovic A."/>
            <person name="Ireland A."/>
            <person name="Larimer J."/>
            <person name="McCowan C."/>
            <person name="Murphy C."/>
            <person name="Pearson M."/>
            <person name="Poon T.W."/>
            <person name="Priest M."/>
            <person name="Roberts A."/>
            <person name="Saif S."/>
            <person name="Shea T."/>
            <person name="Sykes S."/>
            <person name="Wortman J."/>
            <person name="Nusbaum C."/>
            <person name="Birren B."/>
        </authorList>
    </citation>
    <scope>NUCLEOTIDE SEQUENCE [LARGE SCALE GENOMIC DNA]</scope>
    <source>
        <strain evidence="5">NJM9701</strain>
    </source>
</reference>